<dbReference type="Gene3D" id="3.40.630.30">
    <property type="match status" value="1"/>
</dbReference>
<protein>
    <submittedName>
        <fullName evidence="2">Acetyltransferase (GNAT) domain-containing protein</fullName>
    </submittedName>
</protein>
<accession>A0A1I6B461</accession>
<dbReference type="GeneID" id="93711864"/>
<dbReference type="InterPro" id="IPR000182">
    <property type="entry name" value="GNAT_dom"/>
</dbReference>
<feature type="domain" description="N-acetyltransferase" evidence="1">
    <location>
        <begin position="1"/>
        <end position="137"/>
    </location>
</feature>
<evidence type="ECO:0000313" key="2">
    <source>
        <dbReference type="EMBL" id="SFQ75732.1"/>
    </source>
</evidence>
<dbReference type="EMBL" id="FOXX01000008">
    <property type="protein sequence ID" value="SFQ75732.1"/>
    <property type="molecule type" value="Genomic_DNA"/>
</dbReference>
<organism evidence="2 3">
    <name type="scientific">Priestia endophytica DSM 13796</name>
    <dbReference type="NCBI Taxonomy" id="1121089"/>
    <lineage>
        <taxon>Bacteria</taxon>
        <taxon>Bacillati</taxon>
        <taxon>Bacillota</taxon>
        <taxon>Bacilli</taxon>
        <taxon>Bacillales</taxon>
        <taxon>Bacillaceae</taxon>
        <taxon>Priestia</taxon>
    </lineage>
</organism>
<dbReference type="Proteomes" id="UP000182762">
    <property type="component" value="Unassembled WGS sequence"/>
</dbReference>
<keyword evidence="3" id="KW-1185">Reference proteome</keyword>
<reference evidence="2 3" key="1">
    <citation type="submission" date="2016-10" db="EMBL/GenBank/DDBJ databases">
        <authorList>
            <person name="Varghese N."/>
            <person name="Submissions S."/>
        </authorList>
    </citation>
    <scope>NUCLEOTIDE SEQUENCE [LARGE SCALE GENOMIC DNA]</scope>
    <source>
        <strain evidence="2 3">DSM 13796</strain>
    </source>
</reference>
<dbReference type="CDD" id="cd04301">
    <property type="entry name" value="NAT_SF"/>
    <property type="match status" value="1"/>
</dbReference>
<evidence type="ECO:0000259" key="1">
    <source>
        <dbReference type="PROSITE" id="PS51186"/>
    </source>
</evidence>
<dbReference type="SUPFAM" id="SSF55729">
    <property type="entry name" value="Acyl-CoA N-acyltransferases (Nat)"/>
    <property type="match status" value="1"/>
</dbReference>
<dbReference type="Pfam" id="PF00583">
    <property type="entry name" value="Acetyltransf_1"/>
    <property type="match status" value="1"/>
</dbReference>
<dbReference type="PROSITE" id="PS51186">
    <property type="entry name" value="GNAT"/>
    <property type="match status" value="1"/>
</dbReference>
<proteinExistence type="predicted"/>
<name>A0A1I6B461_9BACI</name>
<sequence length="137" mass="15900">MEWTIASVEKEQAWTIRHKVMWPNKSIEYIKLEDDSSGIHLGLFKSDKLISVVSLFVDGEQVQFRKFATTQEEQGKGYGSKLLRYALERAKEEGACKVWCNARTNKIHFYKKFGLCETGKEFIKGGQSYIIMEKYFA</sequence>
<dbReference type="RefSeq" id="WP_061805608.1">
    <property type="nucleotide sequence ID" value="NZ_FOXX01000008.1"/>
</dbReference>
<evidence type="ECO:0000313" key="3">
    <source>
        <dbReference type="Proteomes" id="UP000182762"/>
    </source>
</evidence>
<gene>
    <name evidence="2" type="ORF">SAMN02745910_03252</name>
</gene>
<comment type="caution">
    <text evidence="2">The sequence shown here is derived from an EMBL/GenBank/DDBJ whole genome shotgun (WGS) entry which is preliminary data.</text>
</comment>
<dbReference type="InterPro" id="IPR016181">
    <property type="entry name" value="Acyl_CoA_acyltransferase"/>
</dbReference>